<dbReference type="InParanoid" id="E9FXW7"/>
<evidence type="ECO:0000313" key="3">
    <source>
        <dbReference type="EMBL" id="EFX88219.1"/>
    </source>
</evidence>
<keyword evidence="2" id="KW-1133">Transmembrane helix</keyword>
<reference evidence="3 4" key="1">
    <citation type="journal article" date="2011" name="Science">
        <title>The ecoresponsive genome of Daphnia pulex.</title>
        <authorList>
            <person name="Colbourne J.K."/>
            <person name="Pfrender M.E."/>
            <person name="Gilbert D."/>
            <person name="Thomas W.K."/>
            <person name="Tucker A."/>
            <person name="Oakley T.H."/>
            <person name="Tokishita S."/>
            <person name="Aerts A."/>
            <person name="Arnold G.J."/>
            <person name="Basu M.K."/>
            <person name="Bauer D.J."/>
            <person name="Caceres C.E."/>
            <person name="Carmel L."/>
            <person name="Casola C."/>
            <person name="Choi J.H."/>
            <person name="Detter J.C."/>
            <person name="Dong Q."/>
            <person name="Dusheyko S."/>
            <person name="Eads B.D."/>
            <person name="Frohlich T."/>
            <person name="Geiler-Samerotte K.A."/>
            <person name="Gerlach D."/>
            <person name="Hatcher P."/>
            <person name="Jogdeo S."/>
            <person name="Krijgsveld J."/>
            <person name="Kriventseva E.V."/>
            <person name="Kultz D."/>
            <person name="Laforsch C."/>
            <person name="Lindquist E."/>
            <person name="Lopez J."/>
            <person name="Manak J.R."/>
            <person name="Muller J."/>
            <person name="Pangilinan J."/>
            <person name="Patwardhan R.P."/>
            <person name="Pitluck S."/>
            <person name="Pritham E.J."/>
            <person name="Rechtsteiner A."/>
            <person name="Rho M."/>
            <person name="Rogozin I.B."/>
            <person name="Sakarya O."/>
            <person name="Salamov A."/>
            <person name="Schaack S."/>
            <person name="Shapiro H."/>
            <person name="Shiga Y."/>
            <person name="Skalitzky C."/>
            <person name="Smith Z."/>
            <person name="Souvorov A."/>
            <person name="Sung W."/>
            <person name="Tang Z."/>
            <person name="Tsuchiya D."/>
            <person name="Tu H."/>
            <person name="Vos H."/>
            <person name="Wang M."/>
            <person name="Wolf Y.I."/>
            <person name="Yamagata H."/>
            <person name="Yamada T."/>
            <person name="Ye Y."/>
            <person name="Shaw J.R."/>
            <person name="Andrews J."/>
            <person name="Crease T.J."/>
            <person name="Tang H."/>
            <person name="Lucas S.M."/>
            <person name="Robertson H.M."/>
            <person name="Bork P."/>
            <person name="Koonin E.V."/>
            <person name="Zdobnov E.M."/>
            <person name="Grigoriev I.V."/>
            <person name="Lynch M."/>
            <person name="Boore J.L."/>
        </authorList>
    </citation>
    <scope>NUCLEOTIDE SEQUENCE [LARGE SCALE GENOMIC DNA]</scope>
</reference>
<gene>
    <name evidence="3" type="ORF">DAPPUDRAFT_96441</name>
</gene>
<sequence length="373" mass="41934">MTNFEKVKNALSKVTKLKPDFTMMNEKVKKAFSKSTKFLSAKKGVIAFLMLLIIAWTFLFCFVRLPPDLPDMKNRPIKMTCNDDKINYPMVISDPKTKNDLIGRGIGFCCASLITAFIFVKKRSDPDSARRSIMLLLVQLVLWILSLITGSVFAWLWVNNGPTETLAPNFLAACKPQGLDLLCSPDSHPDDWNPVVWVTCTTPPEMWIPALSNSLPPLAAVQAYLTFVAIIYIIYNWKWDWYGGLLGLALGVALSIFCTFLIGYCDVISNNVANFDKELVSGYLKCFVIACVWLAVDSFWQKIKKEPTLPRHWNDPTPQTGPIPTNLTPSLHEPPAATESTTRETENAYQTIYPDLPPEYENPPSYGASVTRY</sequence>
<feature type="compositionally biased region" description="Polar residues" evidence="1">
    <location>
        <begin position="316"/>
        <end position="329"/>
    </location>
</feature>
<dbReference type="KEGG" id="dpx:DAPPUDRAFT_96441"/>
<feature type="region of interest" description="Disordered" evidence="1">
    <location>
        <begin position="310"/>
        <end position="373"/>
    </location>
</feature>
<evidence type="ECO:0000313" key="4">
    <source>
        <dbReference type="Proteomes" id="UP000000305"/>
    </source>
</evidence>
<feature type="transmembrane region" description="Helical" evidence="2">
    <location>
        <begin position="101"/>
        <end position="120"/>
    </location>
</feature>
<feature type="transmembrane region" description="Helical" evidence="2">
    <location>
        <begin position="282"/>
        <end position="300"/>
    </location>
</feature>
<feature type="transmembrane region" description="Helical" evidence="2">
    <location>
        <begin position="242"/>
        <end position="262"/>
    </location>
</feature>
<dbReference type="Proteomes" id="UP000000305">
    <property type="component" value="Unassembled WGS sequence"/>
</dbReference>
<feature type="transmembrane region" description="Helical" evidence="2">
    <location>
        <begin position="132"/>
        <end position="158"/>
    </location>
</feature>
<name>E9FXW7_DAPPU</name>
<evidence type="ECO:0000256" key="1">
    <source>
        <dbReference type="SAM" id="MobiDB-lite"/>
    </source>
</evidence>
<dbReference type="PhylomeDB" id="E9FXW7"/>
<dbReference type="HOGENOM" id="CLU_790522_0_0_1"/>
<keyword evidence="4" id="KW-1185">Reference proteome</keyword>
<evidence type="ECO:0000256" key="2">
    <source>
        <dbReference type="SAM" id="Phobius"/>
    </source>
</evidence>
<keyword evidence="2" id="KW-0812">Transmembrane</keyword>
<dbReference type="EMBL" id="GL732526">
    <property type="protein sequence ID" value="EFX88219.1"/>
    <property type="molecule type" value="Genomic_DNA"/>
</dbReference>
<organism evidence="3 4">
    <name type="scientific">Daphnia pulex</name>
    <name type="common">Water flea</name>
    <dbReference type="NCBI Taxonomy" id="6669"/>
    <lineage>
        <taxon>Eukaryota</taxon>
        <taxon>Metazoa</taxon>
        <taxon>Ecdysozoa</taxon>
        <taxon>Arthropoda</taxon>
        <taxon>Crustacea</taxon>
        <taxon>Branchiopoda</taxon>
        <taxon>Diplostraca</taxon>
        <taxon>Cladocera</taxon>
        <taxon>Anomopoda</taxon>
        <taxon>Daphniidae</taxon>
        <taxon>Daphnia</taxon>
    </lineage>
</organism>
<accession>E9FXW7</accession>
<keyword evidence="2" id="KW-0472">Membrane</keyword>
<feature type="transmembrane region" description="Helical" evidence="2">
    <location>
        <begin position="44"/>
        <end position="65"/>
    </location>
</feature>
<protein>
    <submittedName>
        <fullName evidence="3">Uncharacterized protein</fullName>
    </submittedName>
</protein>
<feature type="transmembrane region" description="Helical" evidence="2">
    <location>
        <begin position="215"/>
        <end position="235"/>
    </location>
</feature>
<dbReference type="AlphaFoldDB" id="E9FXW7"/>
<proteinExistence type="predicted"/>